<feature type="domain" description="Alpha-carbonic anhydrase" evidence="3">
    <location>
        <begin position="51"/>
        <end position="301"/>
    </location>
</feature>
<dbReference type="SUPFAM" id="SSF51069">
    <property type="entry name" value="Carbonic anhydrase"/>
    <property type="match status" value="1"/>
</dbReference>
<sequence>MDHLLSFISALSESGPLWFVIVTVVAFGGLYLYDSYFNNCCSNFSYDNNLTVFGYEDYNEILWKNNLCKFVGPAVWPQMYAAAAGCKQSPLNLKDRCSIVVPSETVPPLVFSCEFDTPPKEMKLYNSGYNEYMFHNIRFRWGPNDNEGSEHMVNCTRYAMELQATFVKNSYQHDDILQAAKCGSLLILSYVFMVTPRDNPYLEPIVNALQYIKNPMACISIEPIILSLLTPAFSKDYFTYSGSLTFPPCTEGVTWIVKPEPLVISSRQVRKFRKLKGCTGLITNNSRPVQKMNNRDVFYYDCDE</sequence>
<dbReference type="Pfam" id="PF00194">
    <property type="entry name" value="Carb_anhydrase"/>
    <property type="match status" value="1"/>
</dbReference>
<keyword evidence="2" id="KW-1133">Transmembrane helix</keyword>
<dbReference type="InterPro" id="IPR023561">
    <property type="entry name" value="Carbonic_anhydrase_a-class"/>
</dbReference>
<dbReference type="PANTHER" id="PTHR18952">
    <property type="entry name" value="CARBONIC ANHYDRASE"/>
    <property type="match status" value="1"/>
</dbReference>
<dbReference type="InterPro" id="IPR001148">
    <property type="entry name" value="CA_dom"/>
</dbReference>
<reference evidence="4" key="1">
    <citation type="journal article" date="2023" name="Insect Mol. Biol.">
        <title>Genome sequencing provides insights into the evolution of gene families encoding plant cell wall-degrading enzymes in longhorned beetles.</title>
        <authorList>
            <person name="Shin N.R."/>
            <person name="Okamura Y."/>
            <person name="Kirsch R."/>
            <person name="Pauchet Y."/>
        </authorList>
    </citation>
    <scope>NUCLEOTIDE SEQUENCE</scope>
    <source>
        <strain evidence="4">RBIC_L_NR</strain>
    </source>
</reference>
<dbReference type="Gene3D" id="3.10.200.10">
    <property type="entry name" value="Alpha carbonic anhydrase"/>
    <property type="match status" value="1"/>
</dbReference>
<evidence type="ECO:0000313" key="5">
    <source>
        <dbReference type="Proteomes" id="UP001162156"/>
    </source>
</evidence>
<dbReference type="Proteomes" id="UP001162156">
    <property type="component" value="Unassembled WGS sequence"/>
</dbReference>
<protein>
    <recommendedName>
        <fullName evidence="3">Alpha-carbonic anhydrase domain-containing protein</fullName>
    </recommendedName>
</protein>
<comment type="caution">
    <text evidence="4">The sequence shown here is derived from an EMBL/GenBank/DDBJ whole genome shotgun (WGS) entry which is preliminary data.</text>
</comment>
<evidence type="ECO:0000313" key="4">
    <source>
        <dbReference type="EMBL" id="KAJ8968425.1"/>
    </source>
</evidence>
<dbReference type="AlphaFoldDB" id="A0AAV8ZS02"/>
<gene>
    <name evidence="4" type="ORF">NQ314_002307</name>
</gene>
<dbReference type="GO" id="GO:0008270">
    <property type="term" value="F:zinc ion binding"/>
    <property type="evidence" value="ECO:0007669"/>
    <property type="project" value="InterPro"/>
</dbReference>
<organism evidence="4 5">
    <name type="scientific">Rhamnusium bicolor</name>
    <dbReference type="NCBI Taxonomy" id="1586634"/>
    <lineage>
        <taxon>Eukaryota</taxon>
        <taxon>Metazoa</taxon>
        <taxon>Ecdysozoa</taxon>
        <taxon>Arthropoda</taxon>
        <taxon>Hexapoda</taxon>
        <taxon>Insecta</taxon>
        <taxon>Pterygota</taxon>
        <taxon>Neoptera</taxon>
        <taxon>Endopterygota</taxon>
        <taxon>Coleoptera</taxon>
        <taxon>Polyphaga</taxon>
        <taxon>Cucujiformia</taxon>
        <taxon>Chrysomeloidea</taxon>
        <taxon>Cerambycidae</taxon>
        <taxon>Lepturinae</taxon>
        <taxon>Rhagiini</taxon>
        <taxon>Rhamnusium</taxon>
    </lineage>
</organism>
<keyword evidence="5" id="KW-1185">Reference proteome</keyword>
<dbReference type="PANTHER" id="PTHR18952:SF227">
    <property type="entry name" value="CARBONIC ANHYDRASE 13-RELATED"/>
    <property type="match status" value="1"/>
</dbReference>
<dbReference type="SMART" id="SM01057">
    <property type="entry name" value="Carb_anhydrase"/>
    <property type="match status" value="1"/>
</dbReference>
<name>A0AAV8ZS02_9CUCU</name>
<dbReference type="PROSITE" id="PS51144">
    <property type="entry name" value="ALPHA_CA_2"/>
    <property type="match status" value="1"/>
</dbReference>
<dbReference type="GO" id="GO:0005737">
    <property type="term" value="C:cytoplasm"/>
    <property type="evidence" value="ECO:0007669"/>
    <property type="project" value="TreeGrafter"/>
</dbReference>
<keyword evidence="2" id="KW-0812">Transmembrane</keyword>
<dbReference type="EMBL" id="JANEYF010000706">
    <property type="protein sequence ID" value="KAJ8968425.1"/>
    <property type="molecule type" value="Genomic_DNA"/>
</dbReference>
<evidence type="ECO:0000256" key="1">
    <source>
        <dbReference type="ARBA" id="ARBA00010718"/>
    </source>
</evidence>
<accession>A0AAV8ZS02</accession>
<comment type="similarity">
    <text evidence="1">Belongs to the alpha-carbonic anhydrase family.</text>
</comment>
<keyword evidence="2" id="KW-0472">Membrane</keyword>
<dbReference type="CDD" id="cd00326">
    <property type="entry name" value="alpha_CA"/>
    <property type="match status" value="1"/>
</dbReference>
<proteinExistence type="inferred from homology"/>
<evidence type="ECO:0000256" key="2">
    <source>
        <dbReference type="SAM" id="Phobius"/>
    </source>
</evidence>
<dbReference type="GO" id="GO:0004089">
    <property type="term" value="F:carbonate dehydratase activity"/>
    <property type="evidence" value="ECO:0007669"/>
    <property type="project" value="InterPro"/>
</dbReference>
<evidence type="ECO:0000259" key="3">
    <source>
        <dbReference type="PROSITE" id="PS51144"/>
    </source>
</evidence>
<feature type="transmembrane region" description="Helical" evidence="2">
    <location>
        <begin position="15"/>
        <end position="33"/>
    </location>
</feature>
<dbReference type="InterPro" id="IPR036398">
    <property type="entry name" value="CA_dom_sf"/>
</dbReference>